<dbReference type="OrthoDB" id="2331576at2759"/>
<sequence>IVPIVGEAADDSILDALALSEALFSLRSARKRDVQAAFEHYHNDRTSRRATAMVEARELDLLLRAKSTMRKLYRAWVLNYASKCSQEKRNDEKYSYRPQASFLQRVPDYGVVQPSDCLHPMKGNAPGGWEQ</sequence>
<dbReference type="Proteomes" id="UP000738359">
    <property type="component" value="Unassembled WGS sequence"/>
</dbReference>
<dbReference type="EMBL" id="JAAAHY010001220">
    <property type="protein sequence ID" value="KAF9951244.1"/>
    <property type="molecule type" value="Genomic_DNA"/>
</dbReference>
<dbReference type="AlphaFoldDB" id="A0A9P6IZV7"/>
<organism evidence="1 2">
    <name type="scientific">Mortierella alpina</name>
    <name type="common">Oleaginous fungus</name>
    <name type="synonym">Mortierella renispora</name>
    <dbReference type="NCBI Taxonomy" id="64518"/>
    <lineage>
        <taxon>Eukaryota</taxon>
        <taxon>Fungi</taxon>
        <taxon>Fungi incertae sedis</taxon>
        <taxon>Mucoromycota</taxon>
        <taxon>Mortierellomycotina</taxon>
        <taxon>Mortierellomycetes</taxon>
        <taxon>Mortierellales</taxon>
        <taxon>Mortierellaceae</taxon>
        <taxon>Mortierella</taxon>
    </lineage>
</organism>
<reference evidence="1" key="1">
    <citation type="journal article" date="2020" name="Fungal Divers.">
        <title>Resolving the Mortierellaceae phylogeny through synthesis of multi-gene phylogenetics and phylogenomics.</title>
        <authorList>
            <person name="Vandepol N."/>
            <person name="Liber J."/>
            <person name="Desiro A."/>
            <person name="Na H."/>
            <person name="Kennedy M."/>
            <person name="Barry K."/>
            <person name="Grigoriev I.V."/>
            <person name="Miller A.N."/>
            <person name="O'Donnell K."/>
            <person name="Stajich J.E."/>
            <person name="Bonito G."/>
        </authorList>
    </citation>
    <scope>NUCLEOTIDE SEQUENCE</scope>
    <source>
        <strain evidence="1">CK1249</strain>
    </source>
</reference>
<feature type="non-terminal residue" evidence="1">
    <location>
        <position position="1"/>
    </location>
</feature>
<evidence type="ECO:0000313" key="2">
    <source>
        <dbReference type="Proteomes" id="UP000738359"/>
    </source>
</evidence>
<evidence type="ECO:0000313" key="1">
    <source>
        <dbReference type="EMBL" id="KAF9951244.1"/>
    </source>
</evidence>
<gene>
    <name evidence="1" type="ORF">BGZ70_001070</name>
</gene>
<accession>A0A9P6IZV7</accession>
<protein>
    <submittedName>
        <fullName evidence="1">Uncharacterized protein</fullName>
    </submittedName>
</protein>
<keyword evidence="2" id="KW-1185">Reference proteome</keyword>
<name>A0A9P6IZV7_MORAP</name>
<comment type="caution">
    <text evidence="1">The sequence shown here is derived from an EMBL/GenBank/DDBJ whole genome shotgun (WGS) entry which is preliminary data.</text>
</comment>
<proteinExistence type="predicted"/>